<dbReference type="AlphaFoldDB" id="A0A1R4JQ34"/>
<feature type="region of interest" description="Disordered" evidence="1">
    <location>
        <begin position="1"/>
        <end position="22"/>
    </location>
</feature>
<accession>A0A1R4JQ34</accession>
<reference evidence="2 3" key="1">
    <citation type="submission" date="2017-02" db="EMBL/GenBank/DDBJ databases">
        <authorList>
            <person name="Peterson S.W."/>
        </authorList>
    </citation>
    <scope>NUCLEOTIDE SEQUENCE [LARGE SCALE GENOMIC DNA]</scope>
    <source>
        <strain evidence="2 3">2B3F</strain>
    </source>
</reference>
<protein>
    <submittedName>
        <fullName evidence="2">Uncharacterized protein</fullName>
    </submittedName>
</protein>
<evidence type="ECO:0000313" key="3">
    <source>
        <dbReference type="Proteomes" id="UP000196230"/>
    </source>
</evidence>
<name>A0A1R4JQ34_9MICC</name>
<dbReference type="Proteomes" id="UP000196230">
    <property type="component" value="Unassembled WGS sequence"/>
</dbReference>
<organism evidence="2 3">
    <name type="scientific">Micrococcus lylae</name>
    <dbReference type="NCBI Taxonomy" id="1273"/>
    <lineage>
        <taxon>Bacteria</taxon>
        <taxon>Bacillati</taxon>
        <taxon>Actinomycetota</taxon>
        <taxon>Actinomycetes</taxon>
        <taxon>Micrococcales</taxon>
        <taxon>Micrococcaceae</taxon>
        <taxon>Micrococcus</taxon>
    </lineage>
</organism>
<gene>
    <name evidence="2" type="ORF">FM125_09930</name>
</gene>
<sequence length="70" mass="7674">MHLAHAALQSQQGLPRRGRDGGSVAWVCPAHGSCAPVRLGRGPVTHSRRASHNGMYLSRPPPWRHSCDRQ</sequence>
<evidence type="ECO:0000256" key="1">
    <source>
        <dbReference type="SAM" id="MobiDB-lite"/>
    </source>
</evidence>
<feature type="region of interest" description="Disordered" evidence="1">
    <location>
        <begin position="37"/>
        <end position="70"/>
    </location>
</feature>
<dbReference type="EMBL" id="FUKP01000066">
    <property type="protein sequence ID" value="SJN34170.1"/>
    <property type="molecule type" value="Genomic_DNA"/>
</dbReference>
<proteinExistence type="predicted"/>
<evidence type="ECO:0000313" key="2">
    <source>
        <dbReference type="EMBL" id="SJN34170.1"/>
    </source>
</evidence>